<evidence type="ECO:0000259" key="12">
    <source>
        <dbReference type="Pfam" id="PF08544"/>
    </source>
</evidence>
<evidence type="ECO:0000256" key="7">
    <source>
        <dbReference type="ARBA" id="ARBA00022840"/>
    </source>
</evidence>
<dbReference type="Pfam" id="PF08544">
    <property type="entry name" value="GHMP_kinases_C"/>
    <property type="match status" value="1"/>
</dbReference>
<comment type="pathway">
    <text evidence="10">Isoprenoid biosynthesis; isopentenyl diphosphate biosynthesis via DXP pathway; isopentenyl diphosphate from 1-deoxy-D-xylulose 5-phosphate: step 3/6.</text>
</comment>
<dbReference type="GO" id="GO:0050515">
    <property type="term" value="F:4-(cytidine 5'-diphospho)-2-C-methyl-D-erythritol kinase activity"/>
    <property type="evidence" value="ECO:0007669"/>
    <property type="project" value="UniProtKB-EC"/>
</dbReference>
<keyword evidence="4 10" id="KW-0808">Transferase</keyword>
<feature type="active site" evidence="10">
    <location>
        <position position="138"/>
    </location>
</feature>
<evidence type="ECO:0000256" key="10">
    <source>
        <dbReference type="HAMAP-Rule" id="MF_00061"/>
    </source>
</evidence>
<dbReference type="PIRSF" id="PIRSF010376">
    <property type="entry name" value="IspE"/>
    <property type="match status" value="1"/>
</dbReference>
<evidence type="ECO:0000313" key="14">
    <source>
        <dbReference type="Proteomes" id="UP001241747"/>
    </source>
</evidence>
<dbReference type="Gene3D" id="3.30.230.10">
    <property type="match status" value="1"/>
</dbReference>
<evidence type="ECO:0000256" key="3">
    <source>
        <dbReference type="ARBA" id="ARBA00017473"/>
    </source>
</evidence>
<dbReference type="SUPFAM" id="SSF54211">
    <property type="entry name" value="Ribosomal protein S5 domain 2-like"/>
    <property type="match status" value="1"/>
</dbReference>
<dbReference type="Proteomes" id="UP001241747">
    <property type="component" value="Unassembled WGS sequence"/>
</dbReference>
<keyword evidence="7 10" id="KW-0067">ATP-binding</keyword>
<dbReference type="Pfam" id="PF00288">
    <property type="entry name" value="GHMP_kinases_N"/>
    <property type="match status" value="1"/>
</dbReference>
<dbReference type="InterPro" id="IPR013750">
    <property type="entry name" value="GHMP_kinase_C_dom"/>
</dbReference>
<evidence type="ECO:0000256" key="5">
    <source>
        <dbReference type="ARBA" id="ARBA00022741"/>
    </source>
</evidence>
<reference evidence="13 14" key="1">
    <citation type="submission" date="2023-07" db="EMBL/GenBank/DDBJ databases">
        <title>Genomic Encyclopedia of Type Strains, Phase IV (KMG-IV): sequencing the most valuable type-strain genomes for metagenomic binning, comparative biology and taxonomic classification.</title>
        <authorList>
            <person name="Goeker M."/>
        </authorList>
    </citation>
    <scope>NUCLEOTIDE SEQUENCE [LARGE SCALE GENOMIC DNA]</scope>
    <source>
        <strain evidence="13 14">DSM 3770</strain>
    </source>
</reference>
<comment type="catalytic activity">
    <reaction evidence="10">
        <text>4-CDP-2-C-methyl-D-erythritol + ATP = 4-CDP-2-C-methyl-D-erythritol 2-phosphate + ADP + H(+)</text>
        <dbReference type="Rhea" id="RHEA:18437"/>
        <dbReference type="ChEBI" id="CHEBI:15378"/>
        <dbReference type="ChEBI" id="CHEBI:30616"/>
        <dbReference type="ChEBI" id="CHEBI:57823"/>
        <dbReference type="ChEBI" id="CHEBI:57919"/>
        <dbReference type="ChEBI" id="CHEBI:456216"/>
        <dbReference type="EC" id="2.7.1.148"/>
    </reaction>
</comment>
<evidence type="ECO:0000313" key="13">
    <source>
        <dbReference type="EMBL" id="MDQ0503411.1"/>
    </source>
</evidence>
<name>A0ABU0L8E2_XANAG</name>
<evidence type="ECO:0000256" key="1">
    <source>
        <dbReference type="ARBA" id="ARBA00009684"/>
    </source>
</evidence>
<proteinExistence type="inferred from homology"/>
<sequence>MEPLVAKAPAKINLTLRVVGRRTDGYHDLVSLVAFAGASDVVSLRADAPLSLAVAGPMASDAGPDTDNLVLKAARAFARELPGARLGAFRLVKRLPVAAGLGGGSADAAAALRLLARLNGLAGDDPRLHAAACATGADVPVCLDPRARVMRGVGHELSAPIALPVLPAVLVNCRVAVPTADVFRTLGLRAGDPLPGPDHPSTLPVEASALRAVLAGLPNDLEPPARVVAPIIQEVMARLTGAPEALLVRMSGSGATVFALTDTCRNAAALARRVAAARPGWWVRPTVLR</sequence>
<evidence type="ECO:0000256" key="8">
    <source>
        <dbReference type="ARBA" id="ARBA00023229"/>
    </source>
</evidence>
<dbReference type="NCBIfam" id="NF011202">
    <property type="entry name" value="PRK14608.1"/>
    <property type="match status" value="1"/>
</dbReference>
<dbReference type="InterPro" id="IPR020568">
    <property type="entry name" value="Ribosomal_Su5_D2-typ_SF"/>
</dbReference>
<evidence type="ECO:0000259" key="11">
    <source>
        <dbReference type="Pfam" id="PF00288"/>
    </source>
</evidence>
<dbReference type="InterPro" id="IPR006204">
    <property type="entry name" value="GHMP_kinase_N_dom"/>
</dbReference>
<dbReference type="InterPro" id="IPR036554">
    <property type="entry name" value="GHMP_kinase_C_sf"/>
</dbReference>
<comment type="caution">
    <text evidence="13">The sequence shown here is derived from an EMBL/GenBank/DDBJ whole genome shotgun (WGS) entry which is preliminary data.</text>
</comment>
<dbReference type="RefSeq" id="WP_237344264.1">
    <property type="nucleotide sequence ID" value="NZ_JABWGX010000003.1"/>
</dbReference>
<evidence type="ECO:0000256" key="2">
    <source>
        <dbReference type="ARBA" id="ARBA00012052"/>
    </source>
</evidence>
<dbReference type="EMBL" id="JAUSVY010000001">
    <property type="protein sequence ID" value="MDQ0503411.1"/>
    <property type="molecule type" value="Genomic_DNA"/>
</dbReference>
<evidence type="ECO:0000256" key="6">
    <source>
        <dbReference type="ARBA" id="ARBA00022777"/>
    </source>
</evidence>
<dbReference type="InterPro" id="IPR004424">
    <property type="entry name" value="IspE"/>
</dbReference>
<dbReference type="PANTHER" id="PTHR43527">
    <property type="entry name" value="4-DIPHOSPHOCYTIDYL-2-C-METHYL-D-ERYTHRITOL KINASE, CHLOROPLASTIC"/>
    <property type="match status" value="1"/>
</dbReference>
<keyword evidence="8 10" id="KW-0414">Isoprene biosynthesis</keyword>
<keyword evidence="6 10" id="KW-0418">Kinase</keyword>
<dbReference type="SUPFAM" id="SSF55060">
    <property type="entry name" value="GHMP Kinase, C-terminal domain"/>
    <property type="match status" value="1"/>
</dbReference>
<dbReference type="PANTHER" id="PTHR43527:SF2">
    <property type="entry name" value="4-DIPHOSPHOCYTIDYL-2-C-METHYL-D-ERYTHRITOL KINASE, CHLOROPLASTIC"/>
    <property type="match status" value="1"/>
</dbReference>
<evidence type="ECO:0000256" key="4">
    <source>
        <dbReference type="ARBA" id="ARBA00022679"/>
    </source>
</evidence>
<gene>
    <name evidence="10" type="primary">ispE</name>
    <name evidence="13" type="ORF">QOZ94_000181</name>
</gene>
<dbReference type="EC" id="2.7.1.148" evidence="2 10"/>
<dbReference type="HAMAP" id="MF_00061">
    <property type="entry name" value="IspE"/>
    <property type="match status" value="1"/>
</dbReference>
<dbReference type="InterPro" id="IPR014721">
    <property type="entry name" value="Ribsml_uS5_D2-typ_fold_subgr"/>
</dbReference>
<feature type="active site" evidence="10">
    <location>
        <position position="11"/>
    </location>
</feature>
<comment type="function">
    <text evidence="10">Catalyzes the phosphorylation of the position 2 hydroxy group of 4-diphosphocytidyl-2C-methyl-D-erythritol.</text>
</comment>
<dbReference type="Gene3D" id="3.30.70.890">
    <property type="entry name" value="GHMP kinase, C-terminal domain"/>
    <property type="match status" value="1"/>
</dbReference>
<comment type="similarity">
    <text evidence="1 10">Belongs to the GHMP kinase family. IspE subfamily.</text>
</comment>
<accession>A0ABU0L8E2</accession>
<keyword evidence="5 10" id="KW-0547">Nucleotide-binding</keyword>
<feature type="domain" description="GHMP kinase C-terminal" evidence="12">
    <location>
        <begin position="219"/>
        <end position="276"/>
    </location>
</feature>
<protein>
    <recommendedName>
        <fullName evidence="3 10">4-diphosphocytidyl-2-C-methyl-D-erythritol kinase</fullName>
        <shortName evidence="10">CMK</shortName>
        <ecNumber evidence="2 10">2.7.1.148</ecNumber>
    </recommendedName>
    <alternativeName>
        <fullName evidence="9 10">4-(cytidine-5'-diphospho)-2-C-methyl-D-erythritol kinase</fullName>
    </alternativeName>
</protein>
<keyword evidence="14" id="KW-1185">Reference proteome</keyword>
<evidence type="ECO:0000256" key="9">
    <source>
        <dbReference type="ARBA" id="ARBA00032554"/>
    </source>
</evidence>
<organism evidence="13 14">
    <name type="scientific">Xanthobacter agilis</name>
    <dbReference type="NCBI Taxonomy" id="47492"/>
    <lineage>
        <taxon>Bacteria</taxon>
        <taxon>Pseudomonadati</taxon>
        <taxon>Pseudomonadota</taxon>
        <taxon>Alphaproteobacteria</taxon>
        <taxon>Hyphomicrobiales</taxon>
        <taxon>Xanthobacteraceae</taxon>
        <taxon>Xanthobacter</taxon>
    </lineage>
</organism>
<feature type="domain" description="GHMP kinase N-terminal" evidence="11">
    <location>
        <begin position="68"/>
        <end position="143"/>
    </location>
</feature>
<feature type="binding site" evidence="10">
    <location>
        <begin position="96"/>
        <end position="106"/>
    </location>
    <ligand>
        <name>ATP</name>
        <dbReference type="ChEBI" id="CHEBI:30616"/>
    </ligand>
</feature>